<name>A0A643FWY5_9BURK</name>
<dbReference type="EMBL" id="CP062803">
    <property type="protein sequence ID" value="QOT78514.1"/>
    <property type="molecule type" value="Genomic_DNA"/>
</dbReference>
<feature type="domain" description="Lysozyme inhibitor LprI-like N-terminal" evidence="1">
    <location>
        <begin position="41"/>
        <end position="137"/>
    </location>
</feature>
<evidence type="ECO:0000313" key="2">
    <source>
        <dbReference type="EMBL" id="QOT78514.1"/>
    </source>
</evidence>
<evidence type="ECO:0000313" key="3">
    <source>
        <dbReference type="Proteomes" id="UP000397656"/>
    </source>
</evidence>
<reference evidence="2 3" key="1">
    <citation type="submission" date="2020-10" db="EMBL/GenBank/DDBJ databases">
        <title>Complete genome sequence of Cupriavidus basilensis CCUG 49340T.</title>
        <authorList>
            <person name="Salva-Serra F."/>
            <person name="Donoso R.A."/>
            <person name="Cho K.H."/>
            <person name="Yoo J.A."/>
            <person name="Lee K."/>
            <person name="Yoon S.-H."/>
            <person name="Perez-Pantoja D."/>
            <person name="Moore E.R.B."/>
        </authorList>
    </citation>
    <scope>NUCLEOTIDE SEQUENCE [LARGE SCALE GENOMIC DNA]</scope>
    <source>
        <strain evidence="3">CCUG 49340</strain>
    </source>
</reference>
<sequence length="147" mass="16155">MRTMMLIGFGLATCLPAMTFAASTAPVPGERALREECSAFSQAGMRDCLAKNAQDSQKALRNIEEEAVSALSRWDEESRYVSQAKAKLAASNREFSRYRDSQCEFSASLSGGGAGNAHEIRRLACVSEFNNRRAEQLRDAVSDLPRK</sequence>
<organism evidence="2 3">
    <name type="scientific">Cupriavidus basilensis</name>
    <dbReference type="NCBI Taxonomy" id="68895"/>
    <lineage>
        <taxon>Bacteria</taxon>
        <taxon>Pseudomonadati</taxon>
        <taxon>Pseudomonadota</taxon>
        <taxon>Betaproteobacteria</taxon>
        <taxon>Burkholderiales</taxon>
        <taxon>Burkholderiaceae</taxon>
        <taxon>Cupriavidus</taxon>
    </lineage>
</organism>
<proteinExistence type="predicted"/>
<protein>
    <submittedName>
        <fullName evidence="2">DUF1311 domain-containing protein</fullName>
    </submittedName>
</protein>
<dbReference type="Gene3D" id="1.20.1270.180">
    <property type="match status" value="1"/>
</dbReference>
<dbReference type="InterPro" id="IPR009739">
    <property type="entry name" value="LprI-like_N"/>
</dbReference>
<dbReference type="Pfam" id="PF07007">
    <property type="entry name" value="LprI"/>
    <property type="match status" value="1"/>
</dbReference>
<gene>
    <name evidence="2" type="ORF">F7R26_008545</name>
</gene>
<accession>A0A643FWY5</accession>
<dbReference type="AlphaFoldDB" id="A0A643FWY5"/>
<dbReference type="Proteomes" id="UP000397656">
    <property type="component" value="Chromosome 1"/>
</dbReference>
<evidence type="ECO:0000259" key="1">
    <source>
        <dbReference type="Pfam" id="PF07007"/>
    </source>
</evidence>